<reference evidence="1 2" key="1">
    <citation type="journal article" date="2016" name="Nat. Commun.">
        <title>Thousands of microbial genomes shed light on interconnected biogeochemical processes in an aquifer system.</title>
        <authorList>
            <person name="Anantharaman K."/>
            <person name="Brown C.T."/>
            <person name="Hug L.A."/>
            <person name="Sharon I."/>
            <person name="Castelle C.J."/>
            <person name="Probst A.J."/>
            <person name="Thomas B.C."/>
            <person name="Singh A."/>
            <person name="Wilkins M.J."/>
            <person name="Karaoz U."/>
            <person name="Brodie E.L."/>
            <person name="Williams K.H."/>
            <person name="Hubbard S.S."/>
            <person name="Banfield J.F."/>
        </authorList>
    </citation>
    <scope>NUCLEOTIDE SEQUENCE [LARGE SCALE GENOMIC DNA]</scope>
</reference>
<accession>A0A1F4U7Q5</accession>
<sequence length="208" mass="23586">MKYPILILLLAVALISGCATQVPIEITRFNPQITGKNQSIFQYMDETYVSAEADDLTIETALFEYNSIVVLPISLTNKTIDNLEPDNYSIELFDGRDRKPAKLLKRDDLVKIRAKYTGGSPGAIQDQVIEATMTNVMNVVNVPTKDKLIKMMDYVIGNYFEFRPVYKGETRKGLLCFLRNFKFEYPLTLIVKHNGEVTTLKFVAAKKS</sequence>
<organism evidence="1 2">
    <name type="scientific">candidate division WOR-1 bacterium RIFOXYC2_FULL_46_14</name>
    <dbReference type="NCBI Taxonomy" id="1802587"/>
    <lineage>
        <taxon>Bacteria</taxon>
        <taxon>Bacillati</taxon>
        <taxon>Saganbacteria</taxon>
    </lineage>
</organism>
<dbReference type="Proteomes" id="UP000179242">
    <property type="component" value="Unassembled WGS sequence"/>
</dbReference>
<gene>
    <name evidence="1" type="ORF">A2438_01720</name>
</gene>
<dbReference type="PROSITE" id="PS51257">
    <property type="entry name" value="PROKAR_LIPOPROTEIN"/>
    <property type="match status" value="1"/>
</dbReference>
<evidence type="ECO:0000313" key="2">
    <source>
        <dbReference type="Proteomes" id="UP000179242"/>
    </source>
</evidence>
<evidence type="ECO:0000313" key="1">
    <source>
        <dbReference type="EMBL" id="OGC40985.1"/>
    </source>
</evidence>
<dbReference type="AlphaFoldDB" id="A0A1F4U7Q5"/>
<evidence type="ECO:0008006" key="3">
    <source>
        <dbReference type="Google" id="ProtNLM"/>
    </source>
</evidence>
<name>A0A1F4U7Q5_UNCSA</name>
<dbReference type="EMBL" id="MEUJ01000002">
    <property type="protein sequence ID" value="OGC40985.1"/>
    <property type="molecule type" value="Genomic_DNA"/>
</dbReference>
<comment type="caution">
    <text evidence="1">The sequence shown here is derived from an EMBL/GenBank/DDBJ whole genome shotgun (WGS) entry which is preliminary data.</text>
</comment>
<protein>
    <recommendedName>
        <fullName evidence="3">Lipoprotein</fullName>
    </recommendedName>
</protein>
<proteinExistence type="predicted"/>